<dbReference type="PANTHER" id="PTHR43301">
    <property type="entry name" value="ARABINAN ENDO-1,5-ALPHA-L-ARABINOSIDASE"/>
    <property type="match status" value="1"/>
</dbReference>
<dbReference type="EMBL" id="BAABYW010000001">
    <property type="protein sequence ID" value="GAA6406137.1"/>
    <property type="molecule type" value="Genomic_DNA"/>
</dbReference>
<protein>
    <submittedName>
        <fullName evidence="8">Arabinan endo-1,5-alpha-L-arabinosidase AbnB</fullName>
    </submittedName>
</protein>
<dbReference type="InterPro" id="IPR032291">
    <property type="entry name" value="Abn2_C"/>
</dbReference>
<accession>A0ABQ0B3X0</accession>
<dbReference type="Gene3D" id="2.115.10.20">
    <property type="entry name" value="Glycosyl hydrolase domain, family 43"/>
    <property type="match status" value="1"/>
</dbReference>
<dbReference type="InterPro" id="IPR023296">
    <property type="entry name" value="Glyco_hydro_beta-prop_sf"/>
</dbReference>
<evidence type="ECO:0000313" key="9">
    <source>
        <dbReference type="Proteomes" id="UP001600943"/>
    </source>
</evidence>
<keyword evidence="4 5" id="KW-0326">Glycosidase</keyword>
<keyword evidence="6" id="KW-0732">Signal</keyword>
<comment type="similarity">
    <text evidence="2 5">Belongs to the glycosyl hydrolase 43 family.</text>
</comment>
<dbReference type="PROSITE" id="PS51257">
    <property type="entry name" value="PROKAR_LIPOPROTEIN"/>
    <property type="match status" value="1"/>
</dbReference>
<dbReference type="Proteomes" id="UP001600943">
    <property type="component" value="Unassembled WGS sequence"/>
</dbReference>
<feature type="chain" id="PRO_5047517150" evidence="6">
    <location>
        <begin position="27"/>
        <end position="510"/>
    </location>
</feature>
<evidence type="ECO:0000256" key="6">
    <source>
        <dbReference type="SAM" id="SignalP"/>
    </source>
</evidence>
<keyword evidence="3 5" id="KW-0378">Hydrolase</keyword>
<comment type="caution">
    <text evidence="8">The sequence shown here is derived from an EMBL/GenBank/DDBJ whole genome shotgun (WGS) entry which is preliminary data.</text>
</comment>
<dbReference type="RefSeq" id="WP_390403114.1">
    <property type="nucleotide sequence ID" value="NZ_BAABYW010000001.1"/>
</dbReference>
<dbReference type="Pfam" id="PF04616">
    <property type="entry name" value="Glyco_hydro_43"/>
    <property type="match status" value="2"/>
</dbReference>
<reference evidence="8 9" key="1">
    <citation type="submission" date="2024-04" db="EMBL/GenBank/DDBJ databases">
        <title>Defined microbial consortia suppress multidrug-resistant proinflammatory Enterobacteriaceae via ecological control.</title>
        <authorList>
            <person name="Furuichi M."/>
            <person name="Kawaguchi T."/>
            <person name="Pust M."/>
            <person name="Yasuma K."/>
            <person name="Plichta D."/>
            <person name="Hasegawa N."/>
            <person name="Ohya T."/>
            <person name="Bhattarai S."/>
            <person name="Sasajima S."/>
            <person name="Aoto Y."/>
            <person name="Tuganbaev T."/>
            <person name="Yaginuma M."/>
            <person name="Ueda M."/>
            <person name="Okahashi N."/>
            <person name="Amafuji K."/>
            <person name="Kiridooshi Y."/>
            <person name="Sugita K."/>
            <person name="Strazar M."/>
            <person name="Skelly A."/>
            <person name="Suda W."/>
            <person name="Hattori M."/>
            <person name="Nakamoto N."/>
            <person name="Caballero S."/>
            <person name="Norman J."/>
            <person name="Olle B."/>
            <person name="Tanoue T."/>
            <person name="Arita M."/>
            <person name="Bucci V."/>
            <person name="Atarashi K."/>
            <person name="Xavier R."/>
            <person name="Honda K."/>
        </authorList>
    </citation>
    <scope>NUCLEOTIDE SEQUENCE [LARGE SCALE GENOMIC DNA]</scope>
    <source>
        <strain evidence="9">k04-0078-D8-1</strain>
    </source>
</reference>
<dbReference type="InterPro" id="IPR050727">
    <property type="entry name" value="GH43_arabinanases"/>
</dbReference>
<evidence type="ECO:0000256" key="2">
    <source>
        <dbReference type="ARBA" id="ARBA00009865"/>
    </source>
</evidence>
<evidence type="ECO:0000256" key="1">
    <source>
        <dbReference type="ARBA" id="ARBA00004834"/>
    </source>
</evidence>
<sequence length="510" mass="57306">MKRTQTVLLGAMVMGIVLYGCGSAQGEEMSPEEIKENQKGYTTGASVHDPSILKADDTYYIFGSHMDAAKSDDLVKWSMFASGVDENNKLFANLFEEPMEAFSFVGKNDAGGYSVWAPDVVFNEKMGKYVMYFSTSSTYKKSTICFATADEPDGPYTFRDVLIHSGFTNQNWDTINFQEINPDGKITDYLTAGDYDNLQWPNCIDPTVFYDAEGKMWMTYGSWSGGIFILEIDEETGYPIHPEADPENGVDTYYGKRLLGGGHNSIEGPYIMYDETSKYYYLFVSYGELQAKGGYQMRVFRSEDPDGPYTDTAGQELGMVVDHSKYGLKMMGNYTFPSLSFAYMAPGHNSAFVDDDDRMYVVYHQRFKNGTEAHEPRVHQIFINKKGWPVAAPFNTSGEVLKESGYEEKDVLGTYYYVNHGTDISSKVHKYESIVFEKGGVVKDSEGGALGRFSLEKGTPYVTVELNGQNYEGVMIEMKEEAGNRTMCFTAAGDNNETIWGVHYFKQEDK</sequence>
<name>A0ABQ0B3X0_9FIRM</name>
<evidence type="ECO:0000313" key="8">
    <source>
        <dbReference type="EMBL" id="GAA6406137.1"/>
    </source>
</evidence>
<evidence type="ECO:0000259" key="7">
    <source>
        <dbReference type="Pfam" id="PF16369"/>
    </source>
</evidence>
<dbReference type="InterPro" id="IPR006710">
    <property type="entry name" value="Glyco_hydro_43"/>
</dbReference>
<feature type="domain" description="Extracellular endo-alpha-(1-&gt;5)-L-arabinanase C-terminal" evidence="7">
    <location>
        <begin position="394"/>
        <end position="501"/>
    </location>
</feature>
<dbReference type="SUPFAM" id="SSF75005">
    <property type="entry name" value="Arabinanase/levansucrase/invertase"/>
    <property type="match status" value="1"/>
</dbReference>
<comment type="pathway">
    <text evidence="1">Glycan metabolism; L-arabinan degradation.</text>
</comment>
<evidence type="ECO:0000256" key="3">
    <source>
        <dbReference type="ARBA" id="ARBA00022801"/>
    </source>
</evidence>
<keyword evidence="9" id="KW-1185">Reference proteome</keyword>
<dbReference type="CDD" id="cd18832">
    <property type="entry name" value="GH43_GsAbnA-like"/>
    <property type="match status" value="1"/>
</dbReference>
<dbReference type="Gene3D" id="2.40.128.10">
    <property type="match status" value="1"/>
</dbReference>
<dbReference type="PANTHER" id="PTHR43301:SF3">
    <property type="entry name" value="ARABINAN ENDO-1,5-ALPHA-L-ARABINOSIDASE A-RELATED"/>
    <property type="match status" value="1"/>
</dbReference>
<organism evidence="8 9">
    <name type="scientific">Blautia hominis</name>
    <dbReference type="NCBI Taxonomy" id="2025493"/>
    <lineage>
        <taxon>Bacteria</taxon>
        <taxon>Bacillati</taxon>
        <taxon>Bacillota</taxon>
        <taxon>Clostridia</taxon>
        <taxon>Lachnospirales</taxon>
        <taxon>Lachnospiraceae</taxon>
        <taxon>Blautia</taxon>
    </lineage>
</organism>
<proteinExistence type="inferred from homology"/>
<gene>
    <name evidence="8" type="primary">abnB</name>
    <name evidence="8" type="ORF">K040078D81_02540</name>
</gene>
<feature type="signal peptide" evidence="6">
    <location>
        <begin position="1"/>
        <end position="26"/>
    </location>
</feature>
<evidence type="ECO:0000256" key="5">
    <source>
        <dbReference type="RuleBase" id="RU361187"/>
    </source>
</evidence>
<evidence type="ECO:0000256" key="4">
    <source>
        <dbReference type="ARBA" id="ARBA00023295"/>
    </source>
</evidence>
<dbReference type="Pfam" id="PF16369">
    <property type="entry name" value="GH43_C"/>
    <property type="match status" value="1"/>
</dbReference>